<keyword evidence="12 13" id="KW-0472">Membrane</keyword>
<evidence type="ECO:0000256" key="4">
    <source>
        <dbReference type="ARBA" id="ARBA00022553"/>
    </source>
</evidence>
<sequence>MSAIRNLLHGETGQNRARRLQVVGAQLLLGLAGLALSTYIAGQLGFGLGRTGFFYVIVLALVSLLGSFAVSVLLSIVAAGCLDYFFAPPIGQWRIEFSEDLLRIATFLTTSLVVTALTTKLKRAGDKVHENQSKWDRAERIAHFGWWERNFTSHRVSLSDEVSRIFGVQPVQLPDWHRRWLDLIHPDDREKTAAAAAAALRPGGPRYDVEYRVVRPDGTQRIVRSQGDVVWDGRGRPLRQFGVLHDITELRQAEVELRASETRFRTFVDHATDAFFLLNDHSIVVDVNQRACETLGYDRTELIGKHRRDFDVGLDEAAIKKLKQTILIQERVTFETVHRRKDGSSFPVEVRVGHFEQEGRRFLCVVRDITERKKAEQALTRSAAYLAEAQRLSHTGTSVFDANGNLYWSEECYRLWELDPLQGLPDGRTVLQRVHPDDRERVREQIRRDLRERRSQPLEFRIVGLDGTIKHIETNSHPLFSAEGAIVEVIATHVDVTERRLAQEQAERLRQLESDLAHMHRLTIMGELTASLAHEILHPIATARNNARAGMRILESNPQKTDQIREALACVVRDADRAKDIIGRVRDHIRRAPPRREIFDVNQAVDEVIALVRNTIEKSSISVRTRFTEHKAFVRGDRVQLQQVTLNLILNAVEAMTSVNQGGRELTINTEFSETGGTLVRVGDSGPGIEPEHAAKIFEPFYTTRRGGIGMGLSICRSIIDAHGGRLWTEAGQPRGAVFLFTLPATEEMPEDVSSTPRATGERRVFEDADQMAFK</sequence>
<keyword evidence="9" id="KW-0067">ATP-binding</keyword>
<dbReference type="GO" id="GO:0000155">
    <property type="term" value="F:phosphorelay sensor kinase activity"/>
    <property type="evidence" value="ECO:0007669"/>
    <property type="project" value="InterPro"/>
</dbReference>
<dbReference type="GO" id="GO:0016020">
    <property type="term" value="C:membrane"/>
    <property type="evidence" value="ECO:0007669"/>
    <property type="project" value="UniProtKB-SubCell"/>
</dbReference>
<dbReference type="Pfam" id="PF13426">
    <property type="entry name" value="PAS_9"/>
    <property type="match status" value="1"/>
</dbReference>
<dbReference type="CDD" id="cd00082">
    <property type="entry name" value="HisKA"/>
    <property type="match status" value="1"/>
</dbReference>
<keyword evidence="7" id="KW-0547">Nucleotide-binding</keyword>
<evidence type="ECO:0000313" key="18">
    <source>
        <dbReference type="Proteomes" id="UP000297700"/>
    </source>
</evidence>
<dbReference type="PROSITE" id="PS50109">
    <property type="entry name" value="HIS_KIN"/>
    <property type="match status" value="1"/>
</dbReference>
<name>A0A4Y9P640_9BRAD</name>
<keyword evidence="10 13" id="KW-1133">Transmembrane helix</keyword>
<dbReference type="SUPFAM" id="SSF55785">
    <property type="entry name" value="PYP-like sensor domain (PAS domain)"/>
    <property type="match status" value="3"/>
</dbReference>
<accession>A0A4Y9P640</accession>
<dbReference type="InterPro" id="IPR038318">
    <property type="entry name" value="KdpD_sf"/>
</dbReference>
<feature type="transmembrane region" description="Helical" evidence="13">
    <location>
        <begin position="20"/>
        <end position="41"/>
    </location>
</feature>
<dbReference type="Pfam" id="PF13493">
    <property type="entry name" value="DUF4118"/>
    <property type="match status" value="1"/>
</dbReference>
<dbReference type="InterPro" id="IPR000700">
    <property type="entry name" value="PAS-assoc_C"/>
</dbReference>
<evidence type="ECO:0000256" key="11">
    <source>
        <dbReference type="ARBA" id="ARBA00023012"/>
    </source>
</evidence>
<protein>
    <recommendedName>
        <fullName evidence="3">histidine kinase</fullName>
        <ecNumber evidence="3">2.7.13.3</ecNumber>
    </recommendedName>
</protein>
<feature type="transmembrane region" description="Helical" evidence="13">
    <location>
        <begin position="101"/>
        <end position="119"/>
    </location>
</feature>
<feature type="domain" description="PAC" evidence="16">
    <location>
        <begin position="207"/>
        <end position="259"/>
    </location>
</feature>
<dbReference type="InterPro" id="IPR025201">
    <property type="entry name" value="KdpD_TM"/>
</dbReference>
<dbReference type="InterPro" id="IPR013655">
    <property type="entry name" value="PAS_fold_3"/>
</dbReference>
<dbReference type="SMART" id="SM00387">
    <property type="entry name" value="HATPase_c"/>
    <property type="match status" value="1"/>
</dbReference>
<comment type="caution">
    <text evidence="17">The sequence shown here is derived from an EMBL/GenBank/DDBJ whole genome shotgun (WGS) entry which is preliminary data.</text>
</comment>
<evidence type="ECO:0000259" key="16">
    <source>
        <dbReference type="PROSITE" id="PS50113"/>
    </source>
</evidence>
<evidence type="ECO:0000256" key="1">
    <source>
        <dbReference type="ARBA" id="ARBA00000085"/>
    </source>
</evidence>
<dbReference type="PANTHER" id="PTHR43304">
    <property type="entry name" value="PHYTOCHROME-LIKE PROTEIN CPH1"/>
    <property type="match status" value="1"/>
</dbReference>
<evidence type="ECO:0000256" key="9">
    <source>
        <dbReference type="ARBA" id="ARBA00022840"/>
    </source>
</evidence>
<keyword evidence="8" id="KW-0418">Kinase</keyword>
<dbReference type="InterPro" id="IPR003594">
    <property type="entry name" value="HATPase_dom"/>
</dbReference>
<dbReference type="SUPFAM" id="SSF47384">
    <property type="entry name" value="Homodimeric domain of signal transducing histidine kinase"/>
    <property type="match status" value="1"/>
</dbReference>
<gene>
    <name evidence="17" type="ORF">E4K64_14680</name>
</gene>
<keyword evidence="11" id="KW-0902">Two-component regulatory system</keyword>
<evidence type="ECO:0000256" key="5">
    <source>
        <dbReference type="ARBA" id="ARBA00022679"/>
    </source>
</evidence>
<dbReference type="Proteomes" id="UP000297700">
    <property type="component" value="Unassembled WGS sequence"/>
</dbReference>
<evidence type="ECO:0000256" key="12">
    <source>
        <dbReference type="ARBA" id="ARBA00023136"/>
    </source>
</evidence>
<evidence type="ECO:0000259" key="15">
    <source>
        <dbReference type="PROSITE" id="PS50112"/>
    </source>
</evidence>
<dbReference type="InterPro" id="IPR036890">
    <property type="entry name" value="HATPase_C_sf"/>
</dbReference>
<evidence type="ECO:0000256" key="6">
    <source>
        <dbReference type="ARBA" id="ARBA00022692"/>
    </source>
</evidence>
<dbReference type="SMART" id="SM00388">
    <property type="entry name" value="HisKA"/>
    <property type="match status" value="1"/>
</dbReference>
<dbReference type="InterPro" id="IPR052162">
    <property type="entry name" value="Sensor_kinase/Photoreceptor"/>
</dbReference>
<dbReference type="InterPro" id="IPR001610">
    <property type="entry name" value="PAC"/>
</dbReference>
<feature type="transmembrane region" description="Helical" evidence="13">
    <location>
        <begin position="53"/>
        <end position="80"/>
    </location>
</feature>
<feature type="domain" description="PAC" evidence="16">
    <location>
        <begin position="332"/>
        <end position="381"/>
    </location>
</feature>
<dbReference type="InterPro" id="IPR003661">
    <property type="entry name" value="HisK_dim/P_dom"/>
</dbReference>
<dbReference type="SUPFAM" id="SSF55874">
    <property type="entry name" value="ATPase domain of HSP90 chaperone/DNA topoisomerase II/histidine kinase"/>
    <property type="match status" value="1"/>
</dbReference>
<dbReference type="Gene3D" id="1.20.120.620">
    <property type="entry name" value="Backbone structure of the membrane domain of e. Coli histidine kinase receptor kdpd"/>
    <property type="match status" value="1"/>
</dbReference>
<comment type="catalytic activity">
    <reaction evidence="1">
        <text>ATP + protein L-histidine = ADP + protein N-phospho-L-histidine.</text>
        <dbReference type="EC" id="2.7.13.3"/>
    </reaction>
</comment>
<evidence type="ECO:0000256" key="10">
    <source>
        <dbReference type="ARBA" id="ARBA00022989"/>
    </source>
</evidence>
<dbReference type="Pfam" id="PF08447">
    <property type="entry name" value="PAS_3"/>
    <property type="match status" value="2"/>
</dbReference>
<feature type="domain" description="PAS" evidence="15">
    <location>
        <begin position="260"/>
        <end position="305"/>
    </location>
</feature>
<organism evidence="17 18">
    <name type="scientific">Bradyrhizobium frederickii</name>
    <dbReference type="NCBI Taxonomy" id="2560054"/>
    <lineage>
        <taxon>Bacteria</taxon>
        <taxon>Pseudomonadati</taxon>
        <taxon>Pseudomonadota</taxon>
        <taxon>Alphaproteobacteria</taxon>
        <taxon>Hyphomicrobiales</taxon>
        <taxon>Nitrobacteraceae</taxon>
        <taxon>Bradyrhizobium</taxon>
    </lineage>
</organism>
<evidence type="ECO:0000256" key="8">
    <source>
        <dbReference type="ARBA" id="ARBA00022777"/>
    </source>
</evidence>
<evidence type="ECO:0000256" key="3">
    <source>
        <dbReference type="ARBA" id="ARBA00012438"/>
    </source>
</evidence>
<dbReference type="SMART" id="SM00091">
    <property type="entry name" value="PAS"/>
    <property type="match status" value="3"/>
</dbReference>
<dbReference type="InterPro" id="IPR035965">
    <property type="entry name" value="PAS-like_dom_sf"/>
</dbReference>
<keyword evidence="5" id="KW-0808">Transferase</keyword>
<dbReference type="Gene3D" id="3.30.450.20">
    <property type="entry name" value="PAS domain"/>
    <property type="match status" value="3"/>
</dbReference>
<evidence type="ECO:0000256" key="2">
    <source>
        <dbReference type="ARBA" id="ARBA00004141"/>
    </source>
</evidence>
<dbReference type="CDD" id="cd00130">
    <property type="entry name" value="PAS"/>
    <property type="match status" value="3"/>
</dbReference>
<evidence type="ECO:0000259" key="14">
    <source>
        <dbReference type="PROSITE" id="PS50109"/>
    </source>
</evidence>
<dbReference type="Pfam" id="PF02518">
    <property type="entry name" value="HATPase_c"/>
    <property type="match status" value="1"/>
</dbReference>
<keyword evidence="4" id="KW-0597">Phosphoprotein</keyword>
<proteinExistence type="predicted"/>
<dbReference type="Gene3D" id="2.10.70.100">
    <property type="match status" value="2"/>
</dbReference>
<dbReference type="NCBIfam" id="TIGR00229">
    <property type="entry name" value="sensory_box"/>
    <property type="match status" value="3"/>
</dbReference>
<dbReference type="AlphaFoldDB" id="A0A4Y9P640"/>
<dbReference type="PROSITE" id="PS50113">
    <property type="entry name" value="PAC"/>
    <property type="match status" value="3"/>
</dbReference>
<dbReference type="EC" id="2.7.13.3" evidence="3"/>
<feature type="domain" description="PAC" evidence="16">
    <location>
        <begin position="456"/>
        <end position="508"/>
    </location>
</feature>
<dbReference type="GO" id="GO:0005524">
    <property type="term" value="F:ATP binding"/>
    <property type="evidence" value="ECO:0007669"/>
    <property type="project" value="UniProtKB-KW"/>
</dbReference>
<evidence type="ECO:0000256" key="13">
    <source>
        <dbReference type="SAM" id="Phobius"/>
    </source>
</evidence>
<reference evidence="17 18" key="1">
    <citation type="submission" date="2019-03" db="EMBL/GenBank/DDBJ databases">
        <title>Bradyrhizobium strains diversity.</title>
        <authorList>
            <person name="Urquiaga M.C.O."/>
            <person name="Hungria M."/>
            <person name="Delamuta J.R.M."/>
            <person name="Klepa M.S."/>
        </authorList>
    </citation>
    <scope>NUCLEOTIDE SEQUENCE [LARGE SCALE GENOMIC DNA]</scope>
    <source>
        <strain evidence="17 18">CNPSo 3426</strain>
    </source>
</reference>
<dbReference type="InterPro" id="IPR036097">
    <property type="entry name" value="HisK_dim/P_sf"/>
</dbReference>
<evidence type="ECO:0000256" key="7">
    <source>
        <dbReference type="ARBA" id="ARBA00022741"/>
    </source>
</evidence>
<dbReference type="PRINTS" id="PR00344">
    <property type="entry name" value="BCTRLSENSOR"/>
</dbReference>
<dbReference type="InterPro" id="IPR005467">
    <property type="entry name" value="His_kinase_dom"/>
</dbReference>
<dbReference type="SMART" id="SM00086">
    <property type="entry name" value="PAC"/>
    <property type="match status" value="3"/>
</dbReference>
<evidence type="ECO:0000313" key="17">
    <source>
        <dbReference type="EMBL" id="TFV75829.1"/>
    </source>
</evidence>
<dbReference type="Gene3D" id="3.30.565.10">
    <property type="entry name" value="Histidine kinase-like ATPase, C-terminal domain"/>
    <property type="match status" value="1"/>
</dbReference>
<dbReference type="EMBL" id="SPQS01000007">
    <property type="protein sequence ID" value="TFV75829.1"/>
    <property type="molecule type" value="Genomic_DNA"/>
</dbReference>
<dbReference type="InterPro" id="IPR004358">
    <property type="entry name" value="Sig_transdc_His_kin-like_C"/>
</dbReference>
<dbReference type="PROSITE" id="PS50112">
    <property type="entry name" value="PAS"/>
    <property type="match status" value="1"/>
</dbReference>
<dbReference type="RefSeq" id="WP_135164156.1">
    <property type="nucleotide sequence ID" value="NZ_SPQS01000007.1"/>
</dbReference>
<dbReference type="InterPro" id="IPR000014">
    <property type="entry name" value="PAS"/>
</dbReference>
<comment type="subcellular location">
    <subcellularLocation>
        <location evidence="2">Membrane</location>
        <topology evidence="2">Multi-pass membrane protein</topology>
    </subcellularLocation>
</comment>
<dbReference type="PANTHER" id="PTHR43304:SF1">
    <property type="entry name" value="PAC DOMAIN-CONTAINING PROTEIN"/>
    <property type="match status" value="1"/>
</dbReference>
<dbReference type="Gene3D" id="1.10.287.130">
    <property type="match status" value="1"/>
</dbReference>
<keyword evidence="6 13" id="KW-0812">Transmembrane</keyword>
<feature type="domain" description="Histidine kinase" evidence="14">
    <location>
        <begin position="531"/>
        <end position="747"/>
    </location>
</feature>